<dbReference type="AlphaFoldDB" id="A0AAV4NMA2"/>
<evidence type="ECO:0000256" key="1">
    <source>
        <dbReference type="SAM" id="MobiDB-lite"/>
    </source>
</evidence>
<gene>
    <name evidence="2" type="ORF">CDAR_242091</name>
</gene>
<accession>A0AAV4NMA2</accession>
<feature type="compositionally biased region" description="Polar residues" evidence="1">
    <location>
        <begin position="52"/>
        <end position="62"/>
    </location>
</feature>
<dbReference type="Proteomes" id="UP001054837">
    <property type="component" value="Unassembled WGS sequence"/>
</dbReference>
<evidence type="ECO:0000313" key="2">
    <source>
        <dbReference type="EMBL" id="GIX85798.1"/>
    </source>
</evidence>
<keyword evidence="3" id="KW-1185">Reference proteome</keyword>
<comment type="caution">
    <text evidence="2">The sequence shown here is derived from an EMBL/GenBank/DDBJ whole genome shotgun (WGS) entry which is preliminary data.</text>
</comment>
<organism evidence="2 3">
    <name type="scientific">Caerostris darwini</name>
    <dbReference type="NCBI Taxonomy" id="1538125"/>
    <lineage>
        <taxon>Eukaryota</taxon>
        <taxon>Metazoa</taxon>
        <taxon>Ecdysozoa</taxon>
        <taxon>Arthropoda</taxon>
        <taxon>Chelicerata</taxon>
        <taxon>Arachnida</taxon>
        <taxon>Araneae</taxon>
        <taxon>Araneomorphae</taxon>
        <taxon>Entelegynae</taxon>
        <taxon>Araneoidea</taxon>
        <taxon>Araneidae</taxon>
        <taxon>Caerostris</taxon>
    </lineage>
</organism>
<feature type="region of interest" description="Disordered" evidence="1">
    <location>
        <begin position="37"/>
        <end position="96"/>
    </location>
</feature>
<sequence>MIPNKRKKKRHILSALSGPQNISLPALMRQTKEFAKEKVAKNFRQQPPPPSSSNGREISQRNALPLSSPGNLAGGWLVKHHPPPLKPPLKEFFFEQ</sequence>
<name>A0AAV4NMA2_9ARAC</name>
<proteinExistence type="predicted"/>
<evidence type="ECO:0000313" key="3">
    <source>
        <dbReference type="Proteomes" id="UP001054837"/>
    </source>
</evidence>
<dbReference type="EMBL" id="BPLQ01001822">
    <property type="protein sequence ID" value="GIX85798.1"/>
    <property type="molecule type" value="Genomic_DNA"/>
</dbReference>
<reference evidence="2 3" key="1">
    <citation type="submission" date="2021-06" db="EMBL/GenBank/DDBJ databases">
        <title>Caerostris darwini draft genome.</title>
        <authorList>
            <person name="Kono N."/>
            <person name="Arakawa K."/>
        </authorList>
    </citation>
    <scope>NUCLEOTIDE SEQUENCE [LARGE SCALE GENOMIC DNA]</scope>
</reference>
<protein>
    <submittedName>
        <fullName evidence="2">Uncharacterized protein</fullName>
    </submittedName>
</protein>